<gene>
    <name evidence="10" type="ORF">GCM10022204_05210</name>
</gene>
<keyword evidence="2" id="KW-0547">Nucleotide-binding</keyword>
<protein>
    <recommendedName>
        <fullName evidence="12">AAA domain-containing protein</fullName>
    </recommendedName>
</protein>
<dbReference type="SUPFAM" id="SSF52540">
    <property type="entry name" value="P-loop containing nucleoside triphosphate hydrolases"/>
    <property type="match status" value="1"/>
</dbReference>
<evidence type="ECO:0000256" key="3">
    <source>
        <dbReference type="ARBA" id="ARBA00022801"/>
    </source>
</evidence>
<feature type="region of interest" description="Disordered" evidence="7">
    <location>
        <begin position="283"/>
        <end position="302"/>
    </location>
</feature>
<evidence type="ECO:0000313" key="11">
    <source>
        <dbReference type="Proteomes" id="UP001500051"/>
    </source>
</evidence>
<organism evidence="10 11">
    <name type="scientific">Microlunatus aurantiacus</name>
    <dbReference type="NCBI Taxonomy" id="446786"/>
    <lineage>
        <taxon>Bacteria</taxon>
        <taxon>Bacillati</taxon>
        <taxon>Actinomycetota</taxon>
        <taxon>Actinomycetes</taxon>
        <taxon>Propionibacteriales</taxon>
        <taxon>Propionibacteriaceae</taxon>
        <taxon>Microlunatus</taxon>
    </lineage>
</organism>
<keyword evidence="11" id="KW-1185">Reference proteome</keyword>
<keyword evidence="5" id="KW-0067">ATP-binding</keyword>
<dbReference type="Pfam" id="PF13086">
    <property type="entry name" value="AAA_11"/>
    <property type="match status" value="2"/>
</dbReference>
<evidence type="ECO:0000256" key="2">
    <source>
        <dbReference type="ARBA" id="ARBA00022741"/>
    </source>
</evidence>
<dbReference type="Pfam" id="PF13087">
    <property type="entry name" value="AAA_12"/>
    <property type="match status" value="1"/>
</dbReference>
<feature type="domain" description="DNA2/NAM7 helicase helicase" evidence="8">
    <location>
        <begin position="486"/>
        <end position="641"/>
    </location>
</feature>
<evidence type="ECO:0008006" key="12">
    <source>
        <dbReference type="Google" id="ProtNLM"/>
    </source>
</evidence>
<reference evidence="11" key="1">
    <citation type="journal article" date="2019" name="Int. J. Syst. Evol. Microbiol.">
        <title>The Global Catalogue of Microorganisms (GCM) 10K type strain sequencing project: providing services to taxonomists for standard genome sequencing and annotation.</title>
        <authorList>
            <consortium name="The Broad Institute Genomics Platform"/>
            <consortium name="The Broad Institute Genome Sequencing Center for Infectious Disease"/>
            <person name="Wu L."/>
            <person name="Ma J."/>
        </authorList>
    </citation>
    <scope>NUCLEOTIDE SEQUENCE [LARGE SCALE GENOMIC DNA]</scope>
    <source>
        <strain evidence="11">JCM 16548</strain>
    </source>
</reference>
<evidence type="ECO:0000259" key="9">
    <source>
        <dbReference type="Pfam" id="PF13087"/>
    </source>
</evidence>
<dbReference type="PANTHER" id="PTHR43788:SF8">
    <property type="entry name" value="DNA-BINDING PROTEIN SMUBP-2"/>
    <property type="match status" value="1"/>
</dbReference>
<dbReference type="Gene3D" id="3.40.50.300">
    <property type="entry name" value="P-loop containing nucleotide triphosphate hydrolases"/>
    <property type="match status" value="3"/>
</dbReference>
<comment type="caution">
    <text evidence="10">The sequence shown here is derived from an EMBL/GenBank/DDBJ whole genome shotgun (WGS) entry which is preliminary data.</text>
</comment>
<dbReference type="PANTHER" id="PTHR43788">
    <property type="entry name" value="DNA2/NAM7 HELICASE FAMILY MEMBER"/>
    <property type="match status" value="1"/>
</dbReference>
<sequence>MGSQEDELDWPGIKAAALQALDAAILIAGRSAKGVLVQQHPVPWPPDHNRLTLVPGPARGVYWRDCQYFAVDADLSDRPPHRQPLEQPVFNPKTRTLRLDVPDATRDALAAVTRVRVYRVDDQDLKLKLKLRAALTDVTRGPRIADLWSRGRRELSPSSARQQLNEGQRRALAAMTSEGGCFVWGPPGTGKTTVITSAVRDALQHGRSVLLSSHTHVAVDNVLEALMAEDAKAGRPLLELGAVVRNPPADETKILPSVRDHPHLLLDKAAAAAVNLVERSESLRAASRENEGNPTREEEPRLRNELDDAGIDVVEVRALRKVVETRELLCGVRAELEEAADHEREAVARSAEKTAALHQVAGAADERRAIEGLLGQAKDLLAGAAVAVEESERSCAVERRRLAEARAVRTTAAAAAQLKRAMILPWTASRRRRDLAASDVEVVSREEAYAAATAGLRVAEREQTLRRRQISDLEPRLERAVERAHAESVAASELDRAVAAANAAKAAADRLRSAEAALQQMPTDPDHETRIARLQDLGAFVLVTRYNSVLQKLAELDEELAELKKAEEKLKDEYQATRLTLLAEAPVIATTLTSLASNRELAKRRFDVVIIDEAASAEAASIVYAGSRADRTLALVGDFLQNAPIAEVDDAVDDETRRIVAWQSKDIFGLAGIHDRWTAERHPRCVALVRQYRYPSIVGDVVNAFCYAGLLESDRPSKDSDGSTITFIDTSGGGVHLEPRNGSWVCRPTQAAALLLAQRLVTEHPADTLGYVSPYAPQALAMESAFDRAGLAVQAGTAHRFQGREFTRVIIDLMQDDRPRWVAAADLSGPARAVSAAKLLNVALTRGRKQIFLIGSWPFVVGCDSPGMRALAGLEGKANFERRGLGDLG</sequence>
<evidence type="ECO:0000313" key="10">
    <source>
        <dbReference type="EMBL" id="GAA3692669.1"/>
    </source>
</evidence>
<dbReference type="InterPro" id="IPR041679">
    <property type="entry name" value="DNA2/NAM7-like_C"/>
</dbReference>
<keyword evidence="6" id="KW-0175">Coiled coil</keyword>
<dbReference type="Proteomes" id="UP001500051">
    <property type="component" value="Unassembled WGS sequence"/>
</dbReference>
<evidence type="ECO:0000256" key="6">
    <source>
        <dbReference type="SAM" id="Coils"/>
    </source>
</evidence>
<evidence type="ECO:0000259" key="8">
    <source>
        <dbReference type="Pfam" id="PF13086"/>
    </source>
</evidence>
<dbReference type="RefSeq" id="WP_344810707.1">
    <property type="nucleotide sequence ID" value="NZ_BAAAYX010000002.1"/>
</dbReference>
<proteinExistence type="inferred from homology"/>
<feature type="domain" description="DNA2/NAM7 helicase helicase" evidence="8">
    <location>
        <begin position="163"/>
        <end position="333"/>
    </location>
</feature>
<keyword evidence="3" id="KW-0378">Hydrolase</keyword>
<dbReference type="EMBL" id="BAAAYX010000002">
    <property type="protein sequence ID" value="GAA3692669.1"/>
    <property type="molecule type" value="Genomic_DNA"/>
</dbReference>
<feature type="domain" description="DNA2/NAM7 helicase-like C-terminal" evidence="9">
    <location>
        <begin position="683"/>
        <end position="856"/>
    </location>
</feature>
<evidence type="ECO:0000256" key="4">
    <source>
        <dbReference type="ARBA" id="ARBA00022806"/>
    </source>
</evidence>
<accession>A0ABP7CLR4</accession>
<evidence type="ECO:0000256" key="7">
    <source>
        <dbReference type="SAM" id="MobiDB-lite"/>
    </source>
</evidence>
<dbReference type="InterPro" id="IPR050534">
    <property type="entry name" value="Coronavir_polyprotein_1ab"/>
</dbReference>
<dbReference type="InterPro" id="IPR027417">
    <property type="entry name" value="P-loop_NTPase"/>
</dbReference>
<dbReference type="InterPro" id="IPR041677">
    <property type="entry name" value="DNA2/NAM7_AAA_11"/>
</dbReference>
<evidence type="ECO:0000256" key="1">
    <source>
        <dbReference type="ARBA" id="ARBA00007913"/>
    </source>
</evidence>
<evidence type="ECO:0000256" key="5">
    <source>
        <dbReference type="ARBA" id="ARBA00022840"/>
    </source>
</evidence>
<feature type="coiled-coil region" evidence="6">
    <location>
        <begin position="546"/>
        <end position="580"/>
    </location>
</feature>
<name>A0ABP7CLR4_9ACTN</name>
<keyword evidence="4" id="KW-0347">Helicase</keyword>
<comment type="similarity">
    <text evidence="1">Belongs to the DNA2/NAM7 helicase family.</text>
</comment>